<keyword evidence="1" id="KW-0418">Kinase</keyword>
<dbReference type="InterPro" id="IPR005522">
    <property type="entry name" value="IPK"/>
</dbReference>
<dbReference type="GeneTree" id="ENSGT00940000156310"/>
<dbReference type="Ensembl" id="ENSCHIT00000010491.1">
    <property type="protein sequence ID" value="ENSCHIP00000003506.1"/>
    <property type="gene ID" value="ENSCHIG00000007680.1"/>
</dbReference>
<dbReference type="Bgee" id="ENSCHIG00000007680">
    <property type="expression patterns" value="Expressed in cerebellum and 18 other cell types or tissues"/>
</dbReference>
<accession>A0A452DUR1</accession>
<comment type="similarity">
    <text evidence="1">Belongs to the inositol phosphokinase (IPK) family.</text>
</comment>
<sequence length="163" mass="18337">MSPAFRAMDMEPRDKGIRLEPFVHQVGGHSCVLRFNETTLCKPLVPREHQFYETLPAEMCKFTPQYKGQSQRSLVSWLPLPPLFPWFFPTTGKCGPRNSPPQVLCAQSRVPPQKHRLSKHAFPCSERASGGQQELSKLSDPRPQRPGRKGVQPVGFKALVGTC</sequence>
<dbReference type="SUPFAM" id="SSF56104">
    <property type="entry name" value="SAICAR synthase-like"/>
    <property type="match status" value="1"/>
</dbReference>
<keyword evidence="1" id="KW-0808">Transferase</keyword>
<proteinExistence type="inferred from homology"/>
<dbReference type="EMBL" id="LWLT01000006">
    <property type="status" value="NOT_ANNOTATED_CDS"/>
    <property type="molecule type" value="Genomic_DNA"/>
</dbReference>
<dbReference type="Proteomes" id="UP000291000">
    <property type="component" value="Chromosome 6"/>
</dbReference>
<feature type="region of interest" description="Disordered" evidence="2">
    <location>
        <begin position="116"/>
        <end position="153"/>
    </location>
</feature>
<evidence type="ECO:0000313" key="3">
    <source>
        <dbReference type="Ensembl" id="ENSCHIP00000003506.1"/>
    </source>
</evidence>
<dbReference type="EC" id="2.7.-.-" evidence="1"/>
<dbReference type="PANTHER" id="PTHR12400">
    <property type="entry name" value="INOSITOL POLYPHOSPHATE KINASE"/>
    <property type="match status" value="1"/>
</dbReference>
<reference evidence="3 4" key="1">
    <citation type="submission" date="2016-04" db="EMBL/GenBank/DDBJ databases">
        <title>Polished mammalian reference genomes with single-molecule sequencing and chromosome conformation capture applied to the Capra hircus genome.</title>
        <authorList>
            <person name="Bickhart D.M."/>
            <person name="Koren S."/>
            <person name="Rosen B."/>
            <person name="Hastie A."/>
            <person name="Liachko I."/>
            <person name="Sullivan S.T."/>
            <person name="Burton J."/>
            <person name="Sayre B.L."/>
            <person name="Huson H.J."/>
            <person name="Lee J."/>
            <person name="Lam E."/>
            <person name="Kelley C.M."/>
            <person name="Hutchison J.L."/>
            <person name="Zhou Y."/>
            <person name="Sun J."/>
            <person name="Crisa A."/>
            <person name="Schwartz J.C."/>
            <person name="Hammond J.A."/>
            <person name="Schroeder S.G."/>
            <person name="Liu G.E."/>
            <person name="Dunham M."/>
            <person name="Shendure J."/>
            <person name="Sonstegard T.S."/>
            <person name="Phillippy A.M."/>
            <person name="Van Tassell C.P."/>
            <person name="Smith T.P."/>
        </authorList>
    </citation>
    <scope>NUCLEOTIDE SEQUENCE [LARGE SCALE GENOMIC DNA]</scope>
</reference>
<dbReference type="GO" id="GO:0005737">
    <property type="term" value="C:cytoplasm"/>
    <property type="evidence" value="ECO:0007669"/>
    <property type="project" value="TreeGrafter"/>
</dbReference>
<dbReference type="AlphaFoldDB" id="A0A452DUR1"/>
<name>A0A452DUR1_CAPHI</name>
<dbReference type="PANTHER" id="PTHR12400:SF47">
    <property type="entry name" value="INOSITOL HEXAKISPHOSPHATE KINASE 2"/>
    <property type="match status" value="1"/>
</dbReference>
<dbReference type="GO" id="GO:0032958">
    <property type="term" value="P:inositol phosphate biosynthetic process"/>
    <property type="evidence" value="ECO:0007669"/>
    <property type="project" value="InterPro"/>
</dbReference>
<dbReference type="GO" id="GO:0000828">
    <property type="term" value="F:inositol hexakisphosphate kinase activity"/>
    <property type="evidence" value="ECO:0007669"/>
    <property type="project" value="TreeGrafter"/>
</dbReference>
<dbReference type="STRING" id="9925.ENSCHIP00000003506"/>
<protein>
    <recommendedName>
        <fullName evidence="1">Kinase</fullName>
        <ecNumber evidence="1">2.7.-.-</ecNumber>
    </recommendedName>
</protein>
<organism evidence="3 4">
    <name type="scientific">Capra hircus</name>
    <name type="common">Goat</name>
    <dbReference type="NCBI Taxonomy" id="9925"/>
    <lineage>
        <taxon>Eukaryota</taxon>
        <taxon>Metazoa</taxon>
        <taxon>Chordata</taxon>
        <taxon>Craniata</taxon>
        <taxon>Vertebrata</taxon>
        <taxon>Euteleostomi</taxon>
        <taxon>Mammalia</taxon>
        <taxon>Eutheria</taxon>
        <taxon>Laurasiatheria</taxon>
        <taxon>Artiodactyla</taxon>
        <taxon>Ruminantia</taxon>
        <taxon>Pecora</taxon>
        <taxon>Bovidae</taxon>
        <taxon>Caprinae</taxon>
        <taxon>Capra</taxon>
    </lineage>
</organism>
<dbReference type="GO" id="GO:0046854">
    <property type="term" value="P:phosphatidylinositol phosphate biosynthetic process"/>
    <property type="evidence" value="ECO:0007669"/>
    <property type="project" value="TreeGrafter"/>
</dbReference>
<evidence type="ECO:0000256" key="2">
    <source>
        <dbReference type="SAM" id="MobiDB-lite"/>
    </source>
</evidence>
<dbReference type="GO" id="GO:0005634">
    <property type="term" value="C:nucleus"/>
    <property type="evidence" value="ECO:0007669"/>
    <property type="project" value="TreeGrafter"/>
</dbReference>
<keyword evidence="4" id="KW-1185">Reference proteome</keyword>
<reference evidence="3" key="2">
    <citation type="submission" date="2025-08" db="UniProtKB">
        <authorList>
            <consortium name="Ensembl"/>
        </authorList>
    </citation>
    <scope>IDENTIFICATION</scope>
</reference>
<reference evidence="3" key="3">
    <citation type="submission" date="2025-09" db="UniProtKB">
        <authorList>
            <consortium name="Ensembl"/>
        </authorList>
    </citation>
    <scope>IDENTIFICATION</scope>
</reference>
<evidence type="ECO:0000256" key="1">
    <source>
        <dbReference type="RuleBase" id="RU363090"/>
    </source>
</evidence>
<evidence type="ECO:0000313" key="4">
    <source>
        <dbReference type="Proteomes" id="UP000291000"/>
    </source>
</evidence>